<evidence type="ECO:0000259" key="6">
    <source>
        <dbReference type="PROSITE" id="PS51352"/>
    </source>
</evidence>
<dbReference type="GO" id="GO:0016853">
    <property type="term" value="F:isomerase activity"/>
    <property type="evidence" value="ECO:0007669"/>
    <property type="project" value="UniProtKB-KW"/>
</dbReference>
<dbReference type="PANTHER" id="PTHR42852">
    <property type="entry name" value="THIOL:DISULFIDE INTERCHANGE PROTEIN DSBE"/>
    <property type="match status" value="1"/>
</dbReference>
<evidence type="ECO:0000256" key="4">
    <source>
        <dbReference type="ARBA" id="ARBA00023157"/>
    </source>
</evidence>
<gene>
    <name evidence="7" type="ORF">F4553_004171</name>
</gene>
<dbReference type="InterPro" id="IPR000866">
    <property type="entry name" value="AhpC/TSA"/>
</dbReference>
<protein>
    <submittedName>
        <fullName evidence="7">Thiol-disulfide isomerase/thioredoxin</fullName>
    </submittedName>
</protein>
<keyword evidence="2" id="KW-0201">Cytochrome c-type biogenesis</keyword>
<dbReference type="SUPFAM" id="SSF52833">
    <property type="entry name" value="Thioredoxin-like"/>
    <property type="match status" value="1"/>
</dbReference>
<dbReference type="GO" id="GO:0030313">
    <property type="term" value="C:cell envelope"/>
    <property type="evidence" value="ECO:0007669"/>
    <property type="project" value="UniProtKB-SubCell"/>
</dbReference>
<dbReference type="Gene3D" id="3.40.30.10">
    <property type="entry name" value="Glutaredoxin"/>
    <property type="match status" value="1"/>
</dbReference>
<dbReference type="AlphaFoldDB" id="A0A841BVK1"/>
<dbReference type="CDD" id="cd02966">
    <property type="entry name" value="TlpA_like_family"/>
    <property type="match status" value="1"/>
</dbReference>
<sequence>MRRLLAPLVALVLAVAGCSSGDKSSEEAVFVEYAVGKRPATPTVSGELLDGGSFDLASLKGKVVVLNFWASWCAPCRVEADDLEKVYVDSKASGVEFVGINIRDEQDKAKAFLVGRATYPSIFDPAGRVGLGFAGIALSTPPSTLVIDRTGKIAVVIRTSIRAEDLQPIVTRVAAESA</sequence>
<dbReference type="Proteomes" id="UP000587527">
    <property type="component" value="Unassembled WGS sequence"/>
</dbReference>
<evidence type="ECO:0000313" key="7">
    <source>
        <dbReference type="EMBL" id="MBB5870792.1"/>
    </source>
</evidence>
<name>A0A841BVK1_9ACTN</name>
<keyword evidence="3" id="KW-0735">Signal-anchor</keyword>
<keyword evidence="7" id="KW-0413">Isomerase</keyword>
<dbReference type="PANTHER" id="PTHR42852:SF6">
    <property type="entry name" value="THIOL:DISULFIDE INTERCHANGE PROTEIN DSBE"/>
    <property type="match status" value="1"/>
</dbReference>
<dbReference type="InterPro" id="IPR050553">
    <property type="entry name" value="Thioredoxin_ResA/DsbE_sf"/>
</dbReference>
<dbReference type="InterPro" id="IPR036249">
    <property type="entry name" value="Thioredoxin-like_sf"/>
</dbReference>
<evidence type="ECO:0000256" key="3">
    <source>
        <dbReference type="ARBA" id="ARBA00022968"/>
    </source>
</evidence>
<keyword evidence="4" id="KW-1015">Disulfide bond</keyword>
<proteinExistence type="predicted"/>
<dbReference type="GO" id="GO:0016209">
    <property type="term" value="F:antioxidant activity"/>
    <property type="evidence" value="ECO:0007669"/>
    <property type="project" value="InterPro"/>
</dbReference>
<evidence type="ECO:0000256" key="2">
    <source>
        <dbReference type="ARBA" id="ARBA00022748"/>
    </source>
</evidence>
<keyword evidence="5" id="KW-0676">Redox-active center</keyword>
<dbReference type="EMBL" id="JACHMN010000002">
    <property type="protein sequence ID" value="MBB5870792.1"/>
    <property type="molecule type" value="Genomic_DNA"/>
</dbReference>
<comment type="caution">
    <text evidence="7">The sequence shown here is derived from an EMBL/GenBank/DDBJ whole genome shotgun (WGS) entry which is preliminary data.</text>
</comment>
<evidence type="ECO:0000313" key="8">
    <source>
        <dbReference type="Proteomes" id="UP000587527"/>
    </source>
</evidence>
<keyword evidence="8" id="KW-1185">Reference proteome</keyword>
<dbReference type="Pfam" id="PF00578">
    <property type="entry name" value="AhpC-TSA"/>
    <property type="match status" value="1"/>
</dbReference>
<keyword evidence="3" id="KW-0812">Transmembrane</keyword>
<feature type="domain" description="Thioredoxin" evidence="6">
    <location>
        <begin position="35"/>
        <end position="175"/>
    </location>
</feature>
<accession>A0A841BVK1</accession>
<dbReference type="GO" id="GO:0016491">
    <property type="term" value="F:oxidoreductase activity"/>
    <property type="evidence" value="ECO:0007669"/>
    <property type="project" value="InterPro"/>
</dbReference>
<reference evidence="7 8" key="1">
    <citation type="submission" date="2020-08" db="EMBL/GenBank/DDBJ databases">
        <title>Sequencing the genomes of 1000 actinobacteria strains.</title>
        <authorList>
            <person name="Klenk H.-P."/>
        </authorList>
    </citation>
    <scope>NUCLEOTIDE SEQUENCE [LARGE SCALE GENOMIC DNA]</scope>
    <source>
        <strain evidence="7 8">DSM 45362</strain>
    </source>
</reference>
<dbReference type="GO" id="GO:0017004">
    <property type="term" value="P:cytochrome complex assembly"/>
    <property type="evidence" value="ECO:0007669"/>
    <property type="project" value="UniProtKB-KW"/>
</dbReference>
<dbReference type="InterPro" id="IPR013766">
    <property type="entry name" value="Thioredoxin_domain"/>
</dbReference>
<comment type="subcellular location">
    <subcellularLocation>
        <location evidence="1">Cell envelope</location>
    </subcellularLocation>
</comment>
<dbReference type="PROSITE" id="PS51352">
    <property type="entry name" value="THIOREDOXIN_2"/>
    <property type="match status" value="1"/>
</dbReference>
<organism evidence="7 8">
    <name type="scientific">Allocatelliglobosispora scoriae</name>
    <dbReference type="NCBI Taxonomy" id="643052"/>
    <lineage>
        <taxon>Bacteria</taxon>
        <taxon>Bacillati</taxon>
        <taxon>Actinomycetota</taxon>
        <taxon>Actinomycetes</taxon>
        <taxon>Micromonosporales</taxon>
        <taxon>Micromonosporaceae</taxon>
        <taxon>Allocatelliglobosispora</taxon>
    </lineage>
</organism>
<dbReference type="PROSITE" id="PS51257">
    <property type="entry name" value="PROKAR_LIPOPROTEIN"/>
    <property type="match status" value="1"/>
</dbReference>
<dbReference type="InterPro" id="IPR017937">
    <property type="entry name" value="Thioredoxin_CS"/>
</dbReference>
<evidence type="ECO:0000256" key="5">
    <source>
        <dbReference type="ARBA" id="ARBA00023284"/>
    </source>
</evidence>
<dbReference type="PROSITE" id="PS00194">
    <property type="entry name" value="THIOREDOXIN_1"/>
    <property type="match status" value="1"/>
</dbReference>
<evidence type="ECO:0000256" key="1">
    <source>
        <dbReference type="ARBA" id="ARBA00004196"/>
    </source>
</evidence>
<dbReference type="RefSeq" id="WP_184838418.1">
    <property type="nucleotide sequence ID" value="NZ_JACHMN010000002.1"/>
</dbReference>